<comment type="caution">
    <text evidence="2">The sequence shown here is derived from an EMBL/GenBank/DDBJ whole genome shotgun (WGS) entry which is preliminary data.</text>
</comment>
<dbReference type="AlphaFoldDB" id="A0A0M0L4S9"/>
<dbReference type="RefSeq" id="WP_245638923.1">
    <property type="nucleotide sequence ID" value="NZ_JAMAUM010000005.1"/>
</dbReference>
<reference evidence="3" key="1">
    <citation type="submission" date="2015-08" db="EMBL/GenBank/DDBJ databases">
        <title>Fjat-14210 dsm16467.</title>
        <authorList>
            <person name="Liu B."/>
            <person name="Wang J."/>
            <person name="Zhu Y."/>
            <person name="Liu G."/>
            <person name="Chen Q."/>
            <person name="Chen Z."/>
            <person name="Lan J."/>
            <person name="Che J."/>
            <person name="Ge C."/>
            <person name="Shi H."/>
            <person name="Pan Z."/>
            <person name="Liu X."/>
        </authorList>
    </citation>
    <scope>NUCLEOTIDE SEQUENCE [LARGE SCALE GENOMIC DNA]</scope>
    <source>
        <strain evidence="3">DSM 16467</strain>
    </source>
</reference>
<dbReference type="EMBL" id="LILC01000013">
    <property type="protein sequence ID" value="KOO46071.1"/>
    <property type="molecule type" value="Genomic_DNA"/>
</dbReference>
<dbReference type="Pfam" id="PF13021">
    <property type="entry name" value="DUF3885"/>
    <property type="match status" value="1"/>
</dbReference>
<dbReference type="InterPro" id="IPR024976">
    <property type="entry name" value="DUF3885"/>
</dbReference>
<proteinExistence type="predicted"/>
<evidence type="ECO:0000259" key="1">
    <source>
        <dbReference type="Pfam" id="PF13021"/>
    </source>
</evidence>
<name>A0A0M0L4S9_9BACI</name>
<dbReference type="PATRIC" id="fig|284581.3.peg.1936"/>
<dbReference type="Proteomes" id="UP000037558">
    <property type="component" value="Unassembled WGS sequence"/>
</dbReference>
<accession>A0A0M0L4S9</accession>
<keyword evidence="3" id="KW-1185">Reference proteome</keyword>
<gene>
    <name evidence="2" type="ORF">AMD01_09340</name>
</gene>
<sequence>MNTHFPGLELVPPLFYNGDIGIRFELGVNDESSNCREGSTYLKEVDHRAITLFETLHPQEENLVLVVNIYDYRAFKRNLRLFASFIKSRKVLYQLKHTQIRDVFTEKDEETEHKTHRFILSCKTKDIRYQKLIKAICRQDLGIRPSMKHDVFFIHQKNHTIFHVYDDRGCDVVAASTEAIRPLYENDQSWILDYDRAEIDATFKK</sequence>
<dbReference type="STRING" id="284581.AMD01_09340"/>
<feature type="domain" description="DUF3885" evidence="1">
    <location>
        <begin position="1"/>
        <end position="195"/>
    </location>
</feature>
<protein>
    <recommendedName>
        <fullName evidence="1">DUF3885 domain-containing protein</fullName>
    </recommendedName>
</protein>
<evidence type="ECO:0000313" key="2">
    <source>
        <dbReference type="EMBL" id="KOO46071.1"/>
    </source>
</evidence>
<evidence type="ECO:0000313" key="3">
    <source>
        <dbReference type="Proteomes" id="UP000037558"/>
    </source>
</evidence>
<organism evidence="2 3">
    <name type="scientific">Priestia koreensis</name>
    <dbReference type="NCBI Taxonomy" id="284581"/>
    <lineage>
        <taxon>Bacteria</taxon>
        <taxon>Bacillati</taxon>
        <taxon>Bacillota</taxon>
        <taxon>Bacilli</taxon>
        <taxon>Bacillales</taxon>
        <taxon>Bacillaceae</taxon>
        <taxon>Priestia</taxon>
    </lineage>
</organism>